<dbReference type="CDD" id="cd00200">
    <property type="entry name" value="WD40"/>
    <property type="match status" value="1"/>
</dbReference>
<feature type="repeat" description="WD" evidence="5">
    <location>
        <begin position="105"/>
        <end position="146"/>
    </location>
</feature>
<dbReference type="InterPro" id="IPR011989">
    <property type="entry name" value="ARM-like"/>
</dbReference>
<keyword evidence="10" id="KW-1185">Reference proteome</keyword>
<feature type="domain" description="PUL" evidence="8">
    <location>
        <begin position="501"/>
        <end position="809"/>
    </location>
</feature>
<evidence type="ECO:0000256" key="6">
    <source>
        <dbReference type="SAM" id="MobiDB-lite"/>
    </source>
</evidence>
<evidence type="ECO:0000313" key="9">
    <source>
        <dbReference type="EMBL" id="KAK3336341.1"/>
    </source>
</evidence>
<evidence type="ECO:0000259" key="8">
    <source>
        <dbReference type="PROSITE" id="PS51396"/>
    </source>
</evidence>
<dbReference type="GO" id="GO:0043161">
    <property type="term" value="P:proteasome-mediated ubiquitin-dependent protein catabolic process"/>
    <property type="evidence" value="ECO:0007669"/>
    <property type="project" value="TreeGrafter"/>
</dbReference>
<keyword evidence="4" id="KW-0677">Repeat</keyword>
<dbReference type="EMBL" id="JAUEPO010000001">
    <property type="protein sequence ID" value="KAK3336341.1"/>
    <property type="molecule type" value="Genomic_DNA"/>
</dbReference>
<dbReference type="GO" id="GO:0010992">
    <property type="term" value="P:ubiquitin recycling"/>
    <property type="evidence" value="ECO:0007669"/>
    <property type="project" value="TreeGrafter"/>
</dbReference>
<dbReference type="SUPFAM" id="SSF50978">
    <property type="entry name" value="WD40 repeat-like"/>
    <property type="match status" value="1"/>
</dbReference>
<dbReference type="GO" id="GO:0005737">
    <property type="term" value="C:cytoplasm"/>
    <property type="evidence" value="ECO:0007669"/>
    <property type="project" value="UniProtKB-SubCell"/>
</dbReference>
<comment type="caution">
    <text evidence="9">The sequence shown here is derived from an EMBL/GenBank/DDBJ whole genome shotgun (WGS) entry which is preliminary data.</text>
</comment>
<dbReference type="PROSITE" id="PS50082">
    <property type="entry name" value="WD_REPEATS_2"/>
    <property type="match status" value="3"/>
</dbReference>
<dbReference type="Proteomes" id="UP001286456">
    <property type="component" value="Unassembled WGS sequence"/>
</dbReference>
<dbReference type="PROSITE" id="PS51394">
    <property type="entry name" value="PFU"/>
    <property type="match status" value="1"/>
</dbReference>
<dbReference type="Pfam" id="PF08324">
    <property type="entry name" value="PUL"/>
    <property type="match status" value="1"/>
</dbReference>
<evidence type="ECO:0000256" key="2">
    <source>
        <dbReference type="ARBA" id="ARBA00022490"/>
    </source>
</evidence>
<dbReference type="PROSITE" id="PS50294">
    <property type="entry name" value="WD_REPEATS_REGION"/>
    <property type="match status" value="3"/>
</dbReference>
<keyword evidence="2" id="KW-0963">Cytoplasm</keyword>
<dbReference type="GO" id="GO:0043130">
    <property type="term" value="F:ubiquitin binding"/>
    <property type="evidence" value="ECO:0007669"/>
    <property type="project" value="TreeGrafter"/>
</dbReference>
<dbReference type="Gene3D" id="1.25.10.10">
    <property type="entry name" value="Leucine-rich Repeat Variant"/>
    <property type="match status" value="1"/>
</dbReference>
<evidence type="ECO:0000313" key="10">
    <source>
        <dbReference type="Proteomes" id="UP001286456"/>
    </source>
</evidence>
<dbReference type="GO" id="GO:0005634">
    <property type="term" value="C:nucleus"/>
    <property type="evidence" value="ECO:0007669"/>
    <property type="project" value="TreeGrafter"/>
</dbReference>
<evidence type="ECO:0000256" key="1">
    <source>
        <dbReference type="ARBA" id="ARBA00004496"/>
    </source>
</evidence>
<reference evidence="9" key="1">
    <citation type="journal article" date="2023" name="Mol. Phylogenet. Evol.">
        <title>Genome-scale phylogeny and comparative genomics of the fungal order Sordariales.</title>
        <authorList>
            <person name="Hensen N."/>
            <person name="Bonometti L."/>
            <person name="Westerberg I."/>
            <person name="Brannstrom I.O."/>
            <person name="Guillou S."/>
            <person name="Cros-Aarteil S."/>
            <person name="Calhoun S."/>
            <person name="Haridas S."/>
            <person name="Kuo A."/>
            <person name="Mondo S."/>
            <person name="Pangilinan J."/>
            <person name="Riley R."/>
            <person name="LaButti K."/>
            <person name="Andreopoulos B."/>
            <person name="Lipzen A."/>
            <person name="Chen C."/>
            <person name="Yan M."/>
            <person name="Daum C."/>
            <person name="Ng V."/>
            <person name="Clum A."/>
            <person name="Steindorff A."/>
            <person name="Ohm R.A."/>
            <person name="Martin F."/>
            <person name="Silar P."/>
            <person name="Natvig D.O."/>
            <person name="Lalanne C."/>
            <person name="Gautier V."/>
            <person name="Ament-Velasquez S.L."/>
            <person name="Kruys A."/>
            <person name="Hutchinson M.I."/>
            <person name="Powell A.J."/>
            <person name="Barry K."/>
            <person name="Miller A.N."/>
            <person name="Grigoriev I.V."/>
            <person name="Debuchy R."/>
            <person name="Gladieux P."/>
            <person name="Hiltunen Thoren M."/>
            <person name="Johannesson H."/>
        </authorList>
    </citation>
    <scope>NUCLEOTIDE SEQUENCE</scope>
    <source>
        <strain evidence="9">SMH4131-1</strain>
    </source>
</reference>
<proteinExistence type="predicted"/>
<dbReference type="PANTHER" id="PTHR19849">
    <property type="entry name" value="PHOSPHOLIPASE A-2-ACTIVATING PROTEIN"/>
    <property type="match status" value="1"/>
</dbReference>
<comment type="subcellular location">
    <subcellularLocation>
        <location evidence="1">Cytoplasm</location>
    </subcellularLocation>
</comment>
<dbReference type="InterPro" id="IPR013535">
    <property type="entry name" value="PUL_dom"/>
</dbReference>
<dbReference type="PANTHER" id="PTHR19849:SF0">
    <property type="entry name" value="PHOSPHOLIPASE A-2-ACTIVATING PROTEIN"/>
    <property type="match status" value="1"/>
</dbReference>
<gene>
    <name evidence="9" type="ORF">B0T19DRAFT_409208</name>
</gene>
<name>A0AAE0J3N2_9PEZI</name>
<dbReference type="Pfam" id="PF00400">
    <property type="entry name" value="WD40"/>
    <property type="match status" value="4"/>
</dbReference>
<organism evidence="9 10">
    <name type="scientific">Cercophora scortea</name>
    <dbReference type="NCBI Taxonomy" id="314031"/>
    <lineage>
        <taxon>Eukaryota</taxon>
        <taxon>Fungi</taxon>
        <taxon>Dikarya</taxon>
        <taxon>Ascomycota</taxon>
        <taxon>Pezizomycotina</taxon>
        <taxon>Sordariomycetes</taxon>
        <taxon>Sordariomycetidae</taxon>
        <taxon>Sordariales</taxon>
        <taxon>Lasiosphaeriaceae</taxon>
        <taxon>Cercophora</taxon>
    </lineage>
</organism>
<feature type="repeat" description="WD" evidence="5">
    <location>
        <begin position="239"/>
        <end position="269"/>
    </location>
</feature>
<feature type="domain" description="PFU" evidence="7">
    <location>
        <begin position="379"/>
        <end position="475"/>
    </location>
</feature>
<evidence type="ECO:0000256" key="5">
    <source>
        <dbReference type="PROSITE-ProRule" id="PRU00221"/>
    </source>
</evidence>
<dbReference type="AlphaFoldDB" id="A0AAE0J3N2"/>
<dbReference type="InterPro" id="IPR038122">
    <property type="entry name" value="PFU_sf"/>
</dbReference>
<accession>A0AAE0J3N2</accession>
<dbReference type="InterPro" id="IPR015155">
    <property type="entry name" value="PFU"/>
</dbReference>
<dbReference type="InterPro" id="IPR036322">
    <property type="entry name" value="WD40_repeat_dom_sf"/>
</dbReference>
<dbReference type="Gene3D" id="2.130.10.10">
    <property type="entry name" value="YVTN repeat-like/Quinoprotein amine dehydrogenase"/>
    <property type="match status" value="1"/>
</dbReference>
<evidence type="ECO:0000256" key="4">
    <source>
        <dbReference type="ARBA" id="ARBA00022737"/>
    </source>
</evidence>
<keyword evidence="3 5" id="KW-0853">WD repeat</keyword>
<dbReference type="SMART" id="SM00320">
    <property type="entry name" value="WD40"/>
    <property type="match status" value="6"/>
</dbReference>
<dbReference type="FunFam" id="2.130.10.10:FF:000236">
    <property type="entry name" value="Polyubiquitin binding protein (Doa1/Ufd3)"/>
    <property type="match status" value="1"/>
</dbReference>
<dbReference type="InterPro" id="IPR015943">
    <property type="entry name" value="WD40/YVTN_repeat-like_dom_sf"/>
</dbReference>
<evidence type="ECO:0000259" key="7">
    <source>
        <dbReference type="PROSITE" id="PS51394"/>
    </source>
</evidence>
<dbReference type="Gene3D" id="3.10.20.870">
    <property type="entry name" value="PFU (PLAA family ubiquitin binding), C-terminal domain"/>
    <property type="match status" value="1"/>
</dbReference>
<dbReference type="Pfam" id="PF09070">
    <property type="entry name" value="PFU"/>
    <property type="match status" value="1"/>
</dbReference>
<dbReference type="PROSITE" id="PS51396">
    <property type="entry name" value="PUL"/>
    <property type="match status" value="1"/>
</dbReference>
<evidence type="ECO:0000256" key="3">
    <source>
        <dbReference type="ARBA" id="ARBA00022574"/>
    </source>
</evidence>
<reference evidence="9" key="2">
    <citation type="submission" date="2023-06" db="EMBL/GenBank/DDBJ databases">
        <authorList>
            <consortium name="Lawrence Berkeley National Laboratory"/>
            <person name="Haridas S."/>
            <person name="Hensen N."/>
            <person name="Bonometti L."/>
            <person name="Westerberg I."/>
            <person name="Brannstrom I.O."/>
            <person name="Guillou S."/>
            <person name="Cros-Aarteil S."/>
            <person name="Calhoun S."/>
            <person name="Kuo A."/>
            <person name="Mondo S."/>
            <person name="Pangilinan J."/>
            <person name="Riley R."/>
            <person name="Labutti K."/>
            <person name="Andreopoulos B."/>
            <person name="Lipzen A."/>
            <person name="Chen C."/>
            <person name="Yanf M."/>
            <person name="Daum C."/>
            <person name="Ng V."/>
            <person name="Clum A."/>
            <person name="Steindorff A."/>
            <person name="Ohm R."/>
            <person name="Martin F."/>
            <person name="Silar P."/>
            <person name="Natvig D."/>
            <person name="Lalanne C."/>
            <person name="Gautier V."/>
            <person name="Ament-Velasquez S.L."/>
            <person name="Kruys A."/>
            <person name="Hutchinson M.I."/>
            <person name="Powell A.J."/>
            <person name="Barry K."/>
            <person name="Miller A.N."/>
            <person name="Grigoriev I.V."/>
            <person name="Debuchy R."/>
            <person name="Gladieux P."/>
            <person name="Thoren M.H."/>
            <person name="Johannesson H."/>
        </authorList>
    </citation>
    <scope>NUCLEOTIDE SEQUENCE</scope>
    <source>
        <strain evidence="9">SMH4131-1</strain>
    </source>
</reference>
<protein>
    <submittedName>
        <fullName evidence="9">PUL domain-containing protein</fullName>
    </submittedName>
</protein>
<dbReference type="InterPro" id="IPR001680">
    <property type="entry name" value="WD40_rpt"/>
</dbReference>
<feature type="region of interest" description="Disordered" evidence="6">
    <location>
        <begin position="468"/>
        <end position="497"/>
    </location>
</feature>
<sequence>MTDFKVSAQLKGHDGDVRSVCFPTPNVVISASRDRTVRVWRKTTDKPPTFDATITSQGHGYINSLTFLRPTTEYPDGLIVSSGAEPVIEVKKSTSSSDDNAERLLVGHGNNVCALDASPKGNWLASGGWDGKAIIWRTDKWEAAHYLLHDGDVKSVWAVLAFDENTVITGSADSHIRIFRLKASPDGELAPLRTLTTGGVVRALCKLPAGHPSGADFASAGNDSVIRLWKISGHEVGALHGHESFIYSLACLPTGEIVSSGEDRTLRIWRGLECVQTITHPAISVWAVAVCAENGDIVSGASDNTIRVFTRSAERTAEPEVLSQFEESVRSSAIPQQQLGPTINKEQLEPKSWLATHSGTKDGQVTTVREDDNTIGAYQWSLGQQQWIHVGTVVDSTGSSGLKVPYNGKEYDFVFDVDIEDGKPPLKLPYNLSVNPYDAATKFLGDNNLPITYLDSVANFIRENTKGATIGDTSEAPSGSDPYGTEHRYRPGQESQPAKKKYLPHIEYLALTQGKLEPALKKLKDLNTKQIQAGHKDIALNPDNIKHLEALVQVLIGTPQQAEIPHLDESRRIIYTLVTQWPYGNRLPALDVLRCMAARPGVALPFNHLHGNLINVAARAALDTRDPIEIDESDLPEFIANQVDEKKVNANSVMMLLRTVTNLFNTAEGGKLVASEASTVINLLGRVAGVASAHTAIGPQNANLQIALTSAAFNYACLAYRERRKNPPEASIDLGAFANLMEIVEAVVRKQTDPEVLFRALMSLGMILSTGKEAVQLAKGLDVGKWVGEAAKKTNDARVKDVAQECLAYIR</sequence>
<feature type="repeat" description="WD" evidence="5">
    <location>
        <begin position="10"/>
        <end position="40"/>
    </location>
</feature>